<dbReference type="SUPFAM" id="SSF101447">
    <property type="entry name" value="Formin homology 2 domain (FH2 domain)"/>
    <property type="match status" value="1"/>
</dbReference>
<evidence type="ECO:0000256" key="7">
    <source>
        <dbReference type="SAM" id="MobiDB-lite"/>
    </source>
</evidence>
<feature type="domain" description="Peptidase M48" evidence="9">
    <location>
        <begin position="271"/>
        <end position="426"/>
    </location>
</feature>
<name>A0A6G1F6N0_9ORYZ</name>
<comment type="caution">
    <text evidence="10">The sequence shown here is derived from an EMBL/GenBank/DDBJ whole genome shotgun (WGS) entry which is preliminary data.</text>
</comment>
<keyword evidence="2" id="KW-0645">Protease</keyword>
<dbReference type="Proteomes" id="UP000479710">
    <property type="component" value="Unassembled WGS sequence"/>
</dbReference>
<organism evidence="10 11">
    <name type="scientific">Oryza meyeriana var. granulata</name>
    <dbReference type="NCBI Taxonomy" id="110450"/>
    <lineage>
        <taxon>Eukaryota</taxon>
        <taxon>Viridiplantae</taxon>
        <taxon>Streptophyta</taxon>
        <taxon>Embryophyta</taxon>
        <taxon>Tracheophyta</taxon>
        <taxon>Spermatophyta</taxon>
        <taxon>Magnoliopsida</taxon>
        <taxon>Liliopsida</taxon>
        <taxon>Poales</taxon>
        <taxon>Poaceae</taxon>
        <taxon>BOP clade</taxon>
        <taxon>Oryzoideae</taxon>
        <taxon>Oryzeae</taxon>
        <taxon>Oryzinae</taxon>
        <taxon>Oryza</taxon>
        <taxon>Oryza meyeriana</taxon>
    </lineage>
</organism>
<dbReference type="GO" id="GO:0051603">
    <property type="term" value="P:proteolysis involved in protein catabolic process"/>
    <property type="evidence" value="ECO:0007669"/>
    <property type="project" value="TreeGrafter"/>
</dbReference>
<keyword evidence="3" id="KW-0479">Metal-binding</keyword>
<evidence type="ECO:0000256" key="5">
    <source>
        <dbReference type="ARBA" id="ARBA00022833"/>
    </source>
</evidence>
<keyword evidence="8" id="KW-1133">Transmembrane helix</keyword>
<evidence type="ECO:0000313" key="10">
    <source>
        <dbReference type="EMBL" id="KAF0932550.1"/>
    </source>
</evidence>
<proteinExistence type="predicted"/>
<evidence type="ECO:0000313" key="11">
    <source>
        <dbReference type="Proteomes" id="UP000479710"/>
    </source>
</evidence>
<dbReference type="AlphaFoldDB" id="A0A6G1F6N0"/>
<dbReference type="Gene3D" id="3.30.2010.10">
    <property type="entry name" value="Metalloproteases ('zincins'), catalytic domain"/>
    <property type="match status" value="1"/>
</dbReference>
<sequence length="450" mass="50318">MNYFQNTRSVLSRLLRHRSTGCPRLPPPPPPPPPPRYFFSSSRRPEVVNYGRGLLRPKAAVCPPPPRPPAQAPPARYFYTSPQRQKVIHFNRRRGSRWYHDQRKLTAVVIISGGAAVAVYFGNLETVPYTNRTHLILLSPPLERQLGESQFAGLKKQLAPKILPPLHPESIRVRLIASEIVRAVHRGLAGRHHDAFAADDASYGDISTDIVIKNHEADAEDVMLSRSRGKNASMAASAQRDEEVLDDRWVTESRNRGKARGAQPQTNHLDGLNWEVIVVRDDLVNAMCLPGGKIIVFTGLLSHFKTDAEIATVLAHEVGHAIARHSAEMITKNMWFWILQIIILQFIYMPDVINAMSTLLLRLPFSRRMEIESDHIGLLLLGAAGYDPRIAPSVYEKLGKIAGDSALSNYLSTHPSSKKRAQLLRQAKVMDEALELYREVTSGQGTEGFL</sequence>
<evidence type="ECO:0000256" key="8">
    <source>
        <dbReference type="SAM" id="Phobius"/>
    </source>
</evidence>
<evidence type="ECO:0000256" key="2">
    <source>
        <dbReference type="ARBA" id="ARBA00022670"/>
    </source>
</evidence>
<dbReference type="OrthoDB" id="7464992at2759"/>
<dbReference type="GO" id="GO:0004222">
    <property type="term" value="F:metalloendopeptidase activity"/>
    <property type="evidence" value="ECO:0007669"/>
    <property type="project" value="InterPro"/>
</dbReference>
<evidence type="ECO:0000256" key="6">
    <source>
        <dbReference type="ARBA" id="ARBA00023049"/>
    </source>
</evidence>
<keyword evidence="5" id="KW-0862">Zinc</keyword>
<evidence type="ECO:0000256" key="4">
    <source>
        <dbReference type="ARBA" id="ARBA00022801"/>
    </source>
</evidence>
<comment type="cofactor">
    <cofactor evidence="1">
        <name>Zn(2+)</name>
        <dbReference type="ChEBI" id="CHEBI:29105"/>
    </cofactor>
</comment>
<dbReference type="EMBL" id="SPHZ02000001">
    <property type="protein sequence ID" value="KAF0932550.1"/>
    <property type="molecule type" value="Genomic_DNA"/>
</dbReference>
<dbReference type="PANTHER" id="PTHR22726">
    <property type="entry name" value="METALLOENDOPEPTIDASE OMA1"/>
    <property type="match status" value="1"/>
</dbReference>
<dbReference type="CDD" id="cd07331">
    <property type="entry name" value="M48C_Oma1_like"/>
    <property type="match status" value="1"/>
</dbReference>
<evidence type="ECO:0000259" key="9">
    <source>
        <dbReference type="Pfam" id="PF01435"/>
    </source>
</evidence>
<dbReference type="InterPro" id="IPR001915">
    <property type="entry name" value="Peptidase_M48"/>
</dbReference>
<dbReference type="PANTHER" id="PTHR22726:SF1">
    <property type="entry name" value="METALLOENDOPEPTIDASE OMA1, MITOCHONDRIAL"/>
    <property type="match status" value="1"/>
</dbReference>
<gene>
    <name evidence="10" type="ORF">E2562_010433</name>
</gene>
<keyword evidence="8" id="KW-0812">Transmembrane</keyword>
<evidence type="ECO:0000256" key="1">
    <source>
        <dbReference type="ARBA" id="ARBA00001947"/>
    </source>
</evidence>
<dbReference type="InterPro" id="IPR051156">
    <property type="entry name" value="Mito/Outer_Membr_Metalloprot"/>
</dbReference>
<keyword evidence="4" id="KW-0378">Hydrolase</keyword>
<feature type="transmembrane region" description="Helical" evidence="8">
    <location>
        <begin position="105"/>
        <end position="122"/>
    </location>
</feature>
<evidence type="ECO:0000256" key="3">
    <source>
        <dbReference type="ARBA" id="ARBA00022723"/>
    </source>
</evidence>
<reference evidence="10 11" key="1">
    <citation type="submission" date="2019-11" db="EMBL/GenBank/DDBJ databases">
        <title>Whole genome sequence of Oryza granulata.</title>
        <authorList>
            <person name="Li W."/>
        </authorList>
    </citation>
    <scope>NUCLEOTIDE SEQUENCE [LARGE SCALE GENOMIC DNA]</scope>
    <source>
        <strain evidence="11">cv. Menghai</strain>
        <tissue evidence="10">Leaf</tissue>
    </source>
</reference>
<dbReference type="Pfam" id="PF01435">
    <property type="entry name" value="Peptidase_M48"/>
    <property type="match status" value="1"/>
</dbReference>
<keyword evidence="11" id="KW-1185">Reference proteome</keyword>
<dbReference type="GO" id="GO:0046872">
    <property type="term" value="F:metal ion binding"/>
    <property type="evidence" value="ECO:0007669"/>
    <property type="project" value="UniProtKB-KW"/>
</dbReference>
<keyword evidence="8" id="KW-0472">Membrane</keyword>
<dbReference type="GO" id="GO:0016020">
    <property type="term" value="C:membrane"/>
    <property type="evidence" value="ECO:0007669"/>
    <property type="project" value="TreeGrafter"/>
</dbReference>
<feature type="region of interest" description="Disordered" evidence="7">
    <location>
        <begin position="225"/>
        <end position="244"/>
    </location>
</feature>
<protein>
    <recommendedName>
        <fullName evidence="9">Peptidase M48 domain-containing protein</fullName>
    </recommendedName>
</protein>
<accession>A0A6G1F6N0</accession>
<keyword evidence="6" id="KW-0482">Metalloprotease</keyword>